<dbReference type="PANTHER" id="PTHR43316">
    <property type="entry name" value="HYDROLASE, HALOACID DELAHOGENASE-RELATED"/>
    <property type="match status" value="1"/>
</dbReference>
<keyword evidence="1 2" id="KW-0378">Hydrolase</keyword>
<dbReference type="InterPro" id="IPR036412">
    <property type="entry name" value="HAD-like_sf"/>
</dbReference>
<sequence length="219" mass="23897">MIRAVLFDRDDTLSVMDAAKYPQAAAWAQQQFGVDAGMVLRVMHQHWQRAFGEWWDLRTLDDERAFWTKYSRGLAADLSLSDGQGEAFLAKFPYQVFMKAAPQARAVLEALRERGLKIGVLSNTLPNIWPTLDAIGLADLVDVALSSCALGVHKPALEVFRLAASELGVACGEVLFLDDKPENVVAAREVGMRAELVDLSGEVAGALVGLWEVVGLLDG</sequence>
<dbReference type="SUPFAM" id="SSF56784">
    <property type="entry name" value="HAD-like"/>
    <property type="match status" value="1"/>
</dbReference>
<dbReference type="SFLD" id="SFLDG01129">
    <property type="entry name" value="C1.5:_HAD__Beta-PGM__Phosphata"/>
    <property type="match status" value="1"/>
</dbReference>
<organism evidence="2 3">
    <name type="scientific">Deinococcus rubellus</name>
    <dbReference type="NCBI Taxonomy" id="1889240"/>
    <lineage>
        <taxon>Bacteria</taxon>
        <taxon>Thermotogati</taxon>
        <taxon>Deinococcota</taxon>
        <taxon>Deinococci</taxon>
        <taxon>Deinococcales</taxon>
        <taxon>Deinococcaceae</taxon>
        <taxon>Deinococcus</taxon>
    </lineage>
</organism>
<evidence type="ECO:0000256" key="1">
    <source>
        <dbReference type="ARBA" id="ARBA00022801"/>
    </source>
</evidence>
<dbReference type="PANTHER" id="PTHR43316:SF3">
    <property type="entry name" value="HALOACID DEHALOGENASE, TYPE II (AFU_ORTHOLOGUE AFUA_2G07750)-RELATED"/>
    <property type="match status" value="1"/>
</dbReference>
<dbReference type="GO" id="GO:0016787">
    <property type="term" value="F:hydrolase activity"/>
    <property type="evidence" value="ECO:0007669"/>
    <property type="project" value="UniProtKB-KW"/>
</dbReference>
<reference evidence="2" key="1">
    <citation type="submission" date="2022-09" db="EMBL/GenBank/DDBJ databases">
        <title>genome sequence of Deinococcus rubellus.</title>
        <authorList>
            <person name="Srinivasan S."/>
        </authorList>
    </citation>
    <scope>NUCLEOTIDE SEQUENCE</scope>
    <source>
        <strain evidence="2">Ant6</strain>
    </source>
</reference>
<dbReference type="PRINTS" id="PR00413">
    <property type="entry name" value="HADHALOGNASE"/>
</dbReference>
<dbReference type="InterPro" id="IPR006439">
    <property type="entry name" value="HAD-SF_hydro_IA"/>
</dbReference>
<dbReference type="InterPro" id="IPR051540">
    <property type="entry name" value="S-2-haloacid_dehalogenase"/>
</dbReference>
<protein>
    <submittedName>
        <fullName evidence="2">HAD-IA family hydrolase</fullName>
    </submittedName>
</protein>
<proteinExistence type="predicted"/>
<dbReference type="EMBL" id="CP104213">
    <property type="protein sequence ID" value="UWX63058.1"/>
    <property type="molecule type" value="Genomic_DNA"/>
</dbReference>
<name>A0ABY5YE11_9DEIO</name>
<dbReference type="InterPro" id="IPR023214">
    <property type="entry name" value="HAD_sf"/>
</dbReference>
<dbReference type="SFLD" id="SFLDS00003">
    <property type="entry name" value="Haloacid_Dehalogenase"/>
    <property type="match status" value="1"/>
</dbReference>
<dbReference type="Pfam" id="PF00702">
    <property type="entry name" value="Hydrolase"/>
    <property type="match status" value="1"/>
</dbReference>
<evidence type="ECO:0000313" key="2">
    <source>
        <dbReference type="EMBL" id="UWX63058.1"/>
    </source>
</evidence>
<gene>
    <name evidence="2" type="ORF">N0D28_09825</name>
</gene>
<dbReference type="Gene3D" id="3.40.50.1000">
    <property type="entry name" value="HAD superfamily/HAD-like"/>
    <property type="match status" value="1"/>
</dbReference>
<accession>A0ABY5YE11</accession>
<dbReference type="RefSeq" id="WP_260559351.1">
    <property type="nucleotide sequence ID" value="NZ_BAABEC010000188.1"/>
</dbReference>
<dbReference type="NCBIfam" id="TIGR01509">
    <property type="entry name" value="HAD-SF-IA-v3"/>
    <property type="match status" value="1"/>
</dbReference>
<dbReference type="Proteomes" id="UP001060261">
    <property type="component" value="Chromosome"/>
</dbReference>
<keyword evidence="3" id="KW-1185">Reference proteome</keyword>
<evidence type="ECO:0000313" key="3">
    <source>
        <dbReference type="Proteomes" id="UP001060261"/>
    </source>
</evidence>